<evidence type="ECO:0000256" key="2">
    <source>
        <dbReference type="ARBA" id="ARBA00023242"/>
    </source>
</evidence>
<feature type="region of interest" description="Disordered" evidence="3">
    <location>
        <begin position="186"/>
        <end position="237"/>
    </location>
</feature>
<keyword evidence="5" id="KW-1185">Reference proteome</keyword>
<accession>A0A8J5SN80</accession>
<dbReference type="GO" id="GO:0003682">
    <property type="term" value="F:chromatin binding"/>
    <property type="evidence" value="ECO:0007669"/>
    <property type="project" value="TreeGrafter"/>
</dbReference>
<gene>
    <name evidence="4" type="ORF">GUJ93_ZPchr0005g15752</name>
</gene>
<feature type="compositionally biased region" description="Basic residues" evidence="3">
    <location>
        <begin position="209"/>
        <end position="218"/>
    </location>
</feature>
<dbReference type="EMBL" id="JAAALK010000284">
    <property type="protein sequence ID" value="KAG8067987.1"/>
    <property type="molecule type" value="Genomic_DNA"/>
</dbReference>
<feature type="compositionally biased region" description="Acidic residues" evidence="3">
    <location>
        <begin position="101"/>
        <end position="110"/>
    </location>
</feature>
<feature type="compositionally biased region" description="Polar residues" evidence="3">
    <location>
        <begin position="296"/>
        <end position="305"/>
    </location>
</feature>
<feature type="region of interest" description="Disordered" evidence="3">
    <location>
        <begin position="266"/>
        <end position="328"/>
    </location>
</feature>
<dbReference type="GO" id="GO:0003677">
    <property type="term" value="F:DNA binding"/>
    <property type="evidence" value="ECO:0007669"/>
    <property type="project" value="TreeGrafter"/>
</dbReference>
<sequence length="328" mass="36987">MEKIRPEKELERARAEILRCKMKIRIAFQNLDLISKGKKLDGSLYLILKGGYLMKIFFVVLVTDEAQLYSTPISFLKKVFPEAAALPPAGSVQNDPYDYLPSDDSEDSAFDPDLAQDHEQHVADEPLEEPLLDRTTDNSSLSSKNLKMDQDVASPSVAAGRRRVPRVDYRKLNDEFFGEAWYESSDGEEWYGSSDDEEWSGEQIEKGPSSRKRSRKTRAANQLMSDEPAPLKAQQSSNPDALLGYLNEQYVVNHIPKRARSRRNWNLMVAPRQDSDTDTMMEEPEGCENKARNEETASGNLNNEGVKQHSPAEQDINAAGAEKDQQDA</sequence>
<name>A0A8J5SN80_ZIZPA</name>
<evidence type="ECO:0000313" key="5">
    <source>
        <dbReference type="Proteomes" id="UP000729402"/>
    </source>
</evidence>
<reference evidence="4" key="2">
    <citation type="submission" date="2021-02" db="EMBL/GenBank/DDBJ databases">
        <authorList>
            <person name="Kimball J.A."/>
            <person name="Haas M.W."/>
            <person name="Macchietto M."/>
            <person name="Kono T."/>
            <person name="Duquette J."/>
            <person name="Shao M."/>
        </authorList>
    </citation>
    <scope>NUCLEOTIDE SEQUENCE</scope>
    <source>
        <tissue evidence="4">Fresh leaf tissue</tissue>
    </source>
</reference>
<organism evidence="4 5">
    <name type="scientific">Zizania palustris</name>
    <name type="common">Northern wild rice</name>
    <dbReference type="NCBI Taxonomy" id="103762"/>
    <lineage>
        <taxon>Eukaryota</taxon>
        <taxon>Viridiplantae</taxon>
        <taxon>Streptophyta</taxon>
        <taxon>Embryophyta</taxon>
        <taxon>Tracheophyta</taxon>
        <taxon>Spermatophyta</taxon>
        <taxon>Magnoliopsida</taxon>
        <taxon>Liliopsida</taxon>
        <taxon>Poales</taxon>
        <taxon>Poaceae</taxon>
        <taxon>BOP clade</taxon>
        <taxon>Oryzoideae</taxon>
        <taxon>Oryzeae</taxon>
        <taxon>Zizaniinae</taxon>
        <taxon>Zizania</taxon>
    </lineage>
</organism>
<feature type="region of interest" description="Disordered" evidence="3">
    <location>
        <begin position="91"/>
        <end position="112"/>
    </location>
</feature>
<keyword evidence="2" id="KW-0539">Nucleus</keyword>
<evidence type="ECO:0000256" key="3">
    <source>
        <dbReference type="SAM" id="MobiDB-lite"/>
    </source>
</evidence>
<feature type="region of interest" description="Disordered" evidence="3">
    <location>
        <begin position="124"/>
        <end position="159"/>
    </location>
</feature>
<evidence type="ECO:0000313" key="4">
    <source>
        <dbReference type="EMBL" id="KAG8067987.1"/>
    </source>
</evidence>
<comment type="caution">
    <text evidence="4">The sequence shown here is derived from an EMBL/GenBank/DDBJ whole genome shotgun (WGS) entry which is preliminary data.</text>
</comment>
<dbReference type="AlphaFoldDB" id="A0A8J5SN80"/>
<dbReference type="GO" id="GO:0045814">
    <property type="term" value="P:negative regulation of gene expression, epigenetic"/>
    <property type="evidence" value="ECO:0007669"/>
    <property type="project" value="TreeGrafter"/>
</dbReference>
<protein>
    <submittedName>
        <fullName evidence="4">Uncharacterized protein</fullName>
    </submittedName>
</protein>
<dbReference type="PANTHER" id="PTHR12628">
    <property type="entry name" value="POLYCOMB-LIKE TRANSCRIPTION FACTOR"/>
    <property type="match status" value="1"/>
</dbReference>
<reference evidence="4" key="1">
    <citation type="journal article" date="2021" name="bioRxiv">
        <title>Whole Genome Assembly and Annotation of Northern Wild Rice, Zizania palustris L., Supports a Whole Genome Duplication in the Zizania Genus.</title>
        <authorList>
            <person name="Haas M."/>
            <person name="Kono T."/>
            <person name="Macchietto M."/>
            <person name="Millas R."/>
            <person name="McGilp L."/>
            <person name="Shao M."/>
            <person name="Duquette J."/>
            <person name="Hirsch C.N."/>
            <person name="Kimball J."/>
        </authorList>
    </citation>
    <scope>NUCLEOTIDE SEQUENCE</scope>
    <source>
        <tissue evidence="4">Fresh leaf tissue</tissue>
    </source>
</reference>
<dbReference type="PANTHER" id="PTHR12628:SF13">
    <property type="entry name" value="HOMEOBOX PROTEIN HAT3.1"/>
    <property type="match status" value="1"/>
</dbReference>
<evidence type="ECO:0000256" key="1">
    <source>
        <dbReference type="ARBA" id="ARBA00004123"/>
    </source>
</evidence>
<feature type="compositionally biased region" description="Acidic residues" evidence="3">
    <location>
        <begin position="276"/>
        <end position="286"/>
    </location>
</feature>
<feature type="compositionally biased region" description="Acidic residues" evidence="3">
    <location>
        <begin position="186"/>
        <end position="200"/>
    </location>
</feature>
<proteinExistence type="predicted"/>
<comment type="subcellular location">
    <subcellularLocation>
        <location evidence="1">Nucleus</location>
    </subcellularLocation>
</comment>
<dbReference type="GO" id="GO:0005634">
    <property type="term" value="C:nucleus"/>
    <property type="evidence" value="ECO:0007669"/>
    <property type="project" value="UniProtKB-SubCell"/>
</dbReference>
<dbReference type="Proteomes" id="UP000729402">
    <property type="component" value="Unassembled WGS sequence"/>
</dbReference>